<dbReference type="Pfam" id="PF00583">
    <property type="entry name" value="Acetyltransf_1"/>
    <property type="match status" value="1"/>
</dbReference>
<dbReference type="SUPFAM" id="SSF55729">
    <property type="entry name" value="Acyl-CoA N-acyltransferases (Nat)"/>
    <property type="match status" value="1"/>
</dbReference>
<dbReference type="PROSITE" id="PS51186">
    <property type="entry name" value="GNAT"/>
    <property type="match status" value="1"/>
</dbReference>
<evidence type="ECO:0000313" key="3">
    <source>
        <dbReference type="Proteomes" id="UP000441585"/>
    </source>
</evidence>
<dbReference type="AlphaFoldDB" id="A0A6I2MAN1"/>
<reference evidence="2 3" key="1">
    <citation type="submission" date="2019-11" db="EMBL/GenBank/DDBJ databases">
        <title>Bacillus idriensis genome.</title>
        <authorList>
            <person name="Konopka E.N."/>
            <person name="Newman J.D."/>
        </authorList>
    </citation>
    <scope>NUCLEOTIDE SEQUENCE [LARGE SCALE GENOMIC DNA]</scope>
    <source>
        <strain evidence="2 3">DSM 19097</strain>
    </source>
</reference>
<keyword evidence="2" id="KW-0808">Transferase</keyword>
<feature type="domain" description="N-acetyltransferase" evidence="1">
    <location>
        <begin position="2"/>
        <end position="151"/>
    </location>
</feature>
<keyword evidence="3" id="KW-1185">Reference proteome</keyword>
<dbReference type="RefSeq" id="WP_154318153.1">
    <property type="nucleotide sequence ID" value="NZ_CAJGAA010000001.1"/>
</dbReference>
<comment type="caution">
    <text evidence="2">The sequence shown here is derived from an EMBL/GenBank/DDBJ whole genome shotgun (WGS) entry which is preliminary data.</text>
</comment>
<dbReference type="Gene3D" id="3.40.630.30">
    <property type="match status" value="1"/>
</dbReference>
<accession>A0A6I2MAN1</accession>
<sequence length="151" mass="17573">MLKYRSFEDSDYPFFAELIGASKTWQEEECTPSQAEEYMTSYKMYNGNWLVWMKSYEMIGISFHLEWAPSNEKPWIGTVLIHHQHRKQGLGKEIIGQISDELKQNGHKAIFAGCPASRLDWLQFLGRCGFEQLKSEKDTQGKEYIISVKPV</sequence>
<proteinExistence type="predicted"/>
<dbReference type="EMBL" id="WKKF01000001">
    <property type="protein sequence ID" value="MRX53501.1"/>
    <property type="molecule type" value="Genomic_DNA"/>
</dbReference>
<protein>
    <submittedName>
        <fullName evidence="2">GNAT family N-acetyltransferase</fullName>
    </submittedName>
</protein>
<evidence type="ECO:0000313" key="2">
    <source>
        <dbReference type="EMBL" id="MRX53501.1"/>
    </source>
</evidence>
<dbReference type="InterPro" id="IPR016181">
    <property type="entry name" value="Acyl_CoA_acyltransferase"/>
</dbReference>
<name>A0A6I2MAN1_9BACI</name>
<dbReference type="GO" id="GO:0016747">
    <property type="term" value="F:acyltransferase activity, transferring groups other than amino-acyl groups"/>
    <property type="evidence" value="ECO:0007669"/>
    <property type="project" value="InterPro"/>
</dbReference>
<evidence type="ECO:0000259" key="1">
    <source>
        <dbReference type="PROSITE" id="PS51186"/>
    </source>
</evidence>
<organism evidence="2 3">
    <name type="scientific">Metabacillus idriensis</name>
    <dbReference type="NCBI Taxonomy" id="324768"/>
    <lineage>
        <taxon>Bacteria</taxon>
        <taxon>Bacillati</taxon>
        <taxon>Bacillota</taxon>
        <taxon>Bacilli</taxon>
        <taxon>Bacillales</taxon>
        <taxon>Bacillaceae</taxon>
        <taxon>Metabacillus</taxon>
    </lineage>
</organism>
<dbReference type="CDD" id="cd04301">
    <property type="entry name" value="NAT_SF"/>
    <property type="match status" value="1"/>
</dbReference>
<dbReference type="Proteomes" id="UP000441585">
    <property type="component" value="Unassembled WGS sequence"/>
</dbReference>
<gene>
    <name evidence="2" type="ORF">GJU41_05920</name>
</gene>
<dbReference type="InterPro" id="IPR000182">
    <property type="entry name" value="GNAT_dom"/>
</dbReference>